<keyword evidence="7 10" id="KW-0675">Receptor</keyword>
<comment type="similarity">
    <text evidence="2">Belongs to the glutamate-gated ion channel (TC 1.A.10.1) family.</text>
</comment>
<dbReference type="AlphaFoldDB" id="A0A3L9LWH3"/>
<dbReference type="GO" id="GO:0015276">
    <property type="term" value="F:ligand-gated monoatomic ion channel activity"/>
    <property type="evidence" value="ECO:0007669"/>
    <property type="project" value="InterPro"/>
</dbReference>
<dbReference type="RefSeq" id="XP_015598828.1">
    <property type="nucleotide sequence ID" value="XM_015743342.2"/>
</dbReference>
<dbReference type="InterPro" id="IPR052192">
    <property type="entry name" value="Insect_Ionotropic_Sensory_Rcpt"/>
</dbReference>
<dbReference type="CTD" id="42471"/>
<keyword evidence="9" id="KW-1185">Reference proteome</keyword>
<proteinExistence type="inferred from homology"/>
<accession>A0A3L9LWH3</accession>
<evidence type="ECO:0000256" key="7">
    <source>
        <dbReference type="ARBA" id="ARBA00023170"/>
    </source>
</evidence>
<keyword evidence="6" id="KW-0472">Membrane</keyword>
<evidence type="ECO:0000256" key="3">
    <source>
        <dbReference type="ARBA" id="ARBA00022475"/>
    </source>
</evidence>
<dbReference type="OrthoDB" id="5984008at2759"/>
<keyword evidence="4" id="KW-0812">Transmembrane</keyword>
<organism evidence="9 10">
    <name type="scientific">Cephus cinctus</name>
    <name type="common">Wheat stem sawfly</name>
    <dbReference type="NCBI Taxonomy" id="211228"/>
    <lineage>
        <taxon>Eukaryota</taxon>
        <taxon>Metazoa</taxon>
        <taxon>Ecdysozoa</taxon>
        <taxon>Arthropoda</taxon>
        <taxon>Hexapoda</taxon>
        <taxon>Insecta</taxon>
        <taxon>Pterygota</taxon>
        <taxon>Neoptera</taxon>
        <taxon>Endopterygota</taxon>
        <taxon>Hymenoptera</taxon>
        <taxon>Cephoidea</taxon>
        <taxon>Cephidae</taxon>
        <taxon>Cephus</taxon>
    </lineage>
</organism>
<name>A0A3L9LWH3_CEPCN</name>
<dbReference type="SUPFAM" id="SSF53850">
    <property type="entry name" value="Periplasmic binding protein-like II"/>
    <property type="match status" value="1"/>
</dbReference>
<dbReference type="PANTHER" id="PTHR42643">
    <property type="entry name" value="IONOTROPIC RECEPTOR 20A-RELATED"/>
    <property type="match status" value="1"/>
</dbReference>
<dbReference type="Pfam" id="PF00060">
    <property type="entry name" value="Lig_chan"/>
    <property type="match status" value="1"/>
</dbReference>
<dbReference type="GeneID" id="107269470"/>
<evidence type="ECO:0000256" key="6">
    <source>
        <dbReference type="ARBA" id="ARBA00023136"/>
    </source>
</evidence>
<dbReference type="GO" id="GO:0005886">
    <property type="term" value="C:plasma membrane"/>
    <property type="evidence" value="ECO:0007669"/>
    <property type="project" value="UniProtKB-SubCell"/>
</dbReference>
<dbReference type="Gene3D" id="3.40.190.10">
    <property type="entry name" value="Periplasmic binding protein-like II"/>
    <property type="match status" value="1"/>
</dbReference>
<dbReference type="Gene3D" id="1.10.287.70">
    <property type="match status" value="1"/>
</dbReference>
<sequence>MFLVLLLFISARIAYGFNDFPSLTTANATMAVIIEENFFKDKSYYDWTSKEVYNFIFNGVKDNMKFSSIDFHIFHNVDISLKRDYTVLLSIVTCDETWRLFKIAQKEHLVHLAITDSDCPRLPENGGISIPMMQPGEELPQILLDLRMSKALNWKKINVLHDQILGKDTISRILMVFSREFEKNLELASRSVFAIQYKETDWARRQQLVNILSGFDVDQLGNCFLVFTTADMVAVIMEVARSLKMVNTSSQWLYVINDASERDVNITSFSELLEEGENIAFLYNITNKNKTCSINLDCYGKEIIRALAITLDNAYVKEIELYEQVTDEEFEIVRLTKAERRREIIENMIKELSLERTIYGGSCGQCLSWKITATVTWGTSFISENETIGQLIDSGFWSPGIGLNMNDVIFPHVQHGFRGKKLPMVSYHNPPWQIVSHTESGEVQYTGLIFNIIKHLSVKLNFTYTVVTTTNARDTKIANHTRHVKMLQKTIDKVSASITNNVPDALIELVRTKKVLMAACVYTISEYRKTLVNFTIPVSIQTYSLLASRPRQLSRALLFMSPYTKETWACLSAAIIIMGPILYLVHKFSPCHMNVHVASGLNSPWKCTWYVYGALLQQGGMMLPSADSARLLVGTWWLFVMVVIATYSGNLVAFLTFPRMDDSITSVDDLLLRDGQVTWGFPNGSFLENYLRDANEVKYSRLLAGAERHNSSEDQDIIRRVRTGTHILIDWRSSLRFLMKRELLSTGGCDYSLSSEEFMDEPIAMIVPQGSPYLSLINKEIKRMHETGLIHKWTTDWMPVKDKCWGGPGINQEANNHKVNMSDMQGIFFVLIIGVILAVTMLTCEFCWYKRKVASERKLIRPFVP</sequence>
<dbReference type="KEGG" id="ccin:107269470"/>
<keyword evidence="3" id="KW-1003">Cell membrane</keyword>
<comment type="subcellular location">
    <subcellularLocation>
        <location evidence="1">Cell membrane</location>
        <topology evidence="1">Multi-pass membrane protein</topology>
    </subcellularLocation>
</comment>
<keyword evidence="5" id="KW-1133">Transmembrane helix</keyword>
<gene>
    <name evidence="10" type="primary">LOC107269470</name>
</gene>
<dbReference type="PANTHER" id="PTHR42643:SF24">
    <property type="entry name" value="IONOTROPIC RECEPTOR 60A"/>
    <property type="match status" value="1"/>
</dbReference>
<evidence type="ECO:0000256" key="4">
    <source>
        <dbReference type="ARBA" id="ARBA00022692"/>
    </source>
</evidence>
<protein>
    <submittedName>
        <fullName evidence="10">Ionotropic receptor 93a isoform X1</fullName>
    </submittedName>
</protein>
<evidence type="ECO:0000256" key="2">
    <source>
        <dbReference type="ARBA" id="ARBA00008685"/>
    </source>
</evidence>
<evidence type="ECO:0000256" key="5">
    <source>
        <dbReference type="ARBA" id="ARBA00022989"/>
    </source>
</evidence>
<reference evidence="10" key="1">
    <citation type="submission" date="2025-08" db="UniProtKB">
        <authorList>
            <consortium name="RefSeq"/>
        </authorList>
    </citation>
    <scope>IDENTIFICATION</scope>
</reference>
<dbReference type="Proteomes" id="UP000694920">
    <property type="component" value="Unplaced"/>
</dbReference>
<keyword evidence="8" id="KW-0325">Glycoprotein</keyword>
<evidence type="ECO:0000256" key="8">
    <source>
        <dbReference type="ARBA" id="ARBA00023180"/>
    </source>
</evidence>
<evidence type="ECO:0000313" key="10">
    <source>
        <dbReference type="RefSeq" id="XP_015598828.1"/>
    </source>
</evidence>
<dbReference type="InterPro" id="IPR001320">
    <property type="entry name" value="Iontro_rcpt_C"/>
</dbReference>
<dbReference type="GO" id="GO:0050906">
    <property type="term" value="P:detection of stimulus involved in sensory perception"/>
    <property type="evidence" value="ECO:0007669"/>
    <property type="project" value="UniProtKB-ARBA"/>
</dbReference>
<dbReference type="FunFam" id="1.10.287.70:FF:000143">
    <property type="entry name" value="Probable glutamate receptor"/>
    <property type="match status" value="1"/>
</dbReference>
<evidence type="ECO:0000313" key="9">
    <source>
        <dbReference type="Proteomes" id="UP000694920"/>
    </source>
</evidence>
<evidence type="ECO:0000256" key="1">
    <source>
        <dbReference type="ARBA" id="ARBA00004651"/>
    </source>
</evidence>